<evidence type="ECO:0000313" key="1">
    <source>
        <dbReference type="EMBL" id="QHU01439.1"/>
    </source>
</evidence>
<dbReference type="AlphaFoldDB" id="A0A6C0J703"/>
<name>A0A6C0J703_9ZZZZ</name>
<dbReference type="EMBL" id="MN740341">
    <property type="protein sequence ID" value="QHU01439.1"/>
    <property type="molecule type" value="Genomic_DNA"/>
</dbReference>
<proteinExistence type="predicted"/>
<organism evidence="1">
    <name type="scientific">viral metagenome</name>
    <dbReference type="NCBI Taxonomy" id="1070528"/>
    <lineage>
        <taxon>unclassified sequences</taxon>
        <taxon>metagenomes</taxon>
        <taxon>organismal metagenomes</taxon>
    </lineage>
</organism>
<reference evidence="1" key="1">
    <citation type="journal article" date="2020" name="Nature">
        <title>Giant virus diversity and host interactions through global metagenomics.</title>
        <authorList>
            <person name="Schulz F."/>
            <person name="Roux S."/>
            <person name="Paez-Espino D."/>
            <person name="Jungbluth S."/>
            <person name="Walsh D.A."/>
            <person name="Denef V.J."/>
            <person name="McMahon K.D."/>
            <person name="Konstantinidis K.T."/>
            <person name="Eloe-Fadrosh E.A."/>
            <person name="Kyrpides N.C."/>
            <person name="Woyke T."/>
        </authorList>
    </citation>
    <scope>NUCLEOTIDE SEQUENCE</scope>
    <source>
        <strain evidence="1">GVMAG-M-3300025860-25</strain>
    </source>
</reference>
<protein>
    <submittedName>
        <fullName evidence="1">Uncharacterized protein</fullName>
    </submittedName>
</protein>
<sequence>MSNTSTTKSTLPSIEASVCVSLGSTSAQGWSLNGYGELEFLFGDELSPENVSIKTLQNSKETVKHLFDYLMLMVQTNKKVIFFNSIGYSIDGGKKKGDEVGPAYSYVEDVKNFQNLELVGIMAEVVQENPAMSERFVVINRNYKTSDGEEIAGQWAKQIQQYLEENDTPGMEWVIDLGGKSGTLYHYEEGIYKKRETIFSDPSPNSVIRNPDEFSKSLKIELDKLKTAGIDLSKVAILQTGMARDKNTVEIFSKEVAFHKFITQQDEGKYEAIDFSKTVLKALDVSSFTLSPKEGQKMVVKSHIARGFFGRILEQILYTIWY</sequence>
<accession>A0A6C0J703</accession>